<dbReference type="Pfam" id="PF00361">
    <property type="entry name" value="Proton_antipo_M"/>
    <property type="match status" value="1"/>
</dbReference>
<keyword evidence="15 17" id="KW-0472">Membrane</keyword>
<evidence type="ECO:0000259" key="20">
    <source>
        <dbReference type="Pfam" id="PF06455"/>
    </source>
</evidence>
<feature type="transmembrane region" description="Helical" evidence="17">
    <location>
        <begin position="269"/>
        <end position="289"/>
    </location>
</feature>
<evidence type="ECO:0000256" key="15">
    <source>
        <dbReference type="ARBA" id="ARBA00023136"/>
    </source>
</evidence>
<comment type="catalytic activity">
    <reaction evidence="16 17">
        <text>a ubiquinone + NADH + 5 H(+)(in) = a ubiquinol + NAD(+) + 4 H(+)(out)</text>
        <dbReference type="Rhea" id="RHEA:29091"/>
        <dbReference type="Rhea" id="RHEA-COMP:9565"/>
        <dbReference type="Rhea" id="RHEA-COMP:9566"/>
        <dbReference type="ChEBI" id="CHEBI:15378"/>
        <dbReference type="ChEBI" id="CHEBI:16389"/>
        <dbReference type="ChEBI" id="CHEBI:17976"/>
        <dbReference type="ChEBI" id="CHEBI:57540"/>
        <dbReference type="ChEBI" id="CHEBI:57945"/>
        <dbReference type="EC" id="7.1.1.2"/>
    </reaction>
</comment>
<evidence type="ECO:0000256" key="5">
    <source>
        <dbReference type="ARBA" id="ARBA00022448"/>
    </source>
</evidence>
<dbReference type="PANTHER" id="PTHR42829">
    <property type="entry name" value="NADH-UBIQUINONE OXIDOREDUCTASE CHAIN 5"/>
    <property type="match status" value="1"/>
</dbReference>
<evidence type="ECO:0000313" key="21">
    <source>
        <dbReference type="EMBL" id="ADP01816.1"/>
    </source>
</evidence>
<feature type="transmembrane region" description="Helical" evidence="17">
    <location>
        <begin position="296"/>
        <end position="314"/>
    </location>
</feature>
<evidence type="ECO:0000256" key="9">
    <source>
        <dbReference type="ARBA" id="ARBA00022967"/>
    </source>
</evidence>
<proteinExistence type="inferred from homology"/>
<comment type="subcellular location">
    <subcellularLocation>
        <location evidence="2">Mitochondrion inner membrane</location>
        <topology evidence="2">Multi-pass membrane protein</topology>
    </subcellularLocation>
</comment>
<keyword evidence="14 17" id="KW-0496">Mitochondrion</keyword>
<dbReference type="PRINTS" id="PR01434">
    <property type="entry name" value="NADHDHGNASE5"/>
</dbReference>
<feature type="transmembrane region" description="Helical" evidence="17">
    <location>
        <begin position="365"/>
        <end position="394"/>
    </location>
</feature>
<sequence length="555" mass="64626">MMINIYIYFIFMFLGFIFMFNLSVLLYYYDFSVMMEWMFLSVSSMNMELIFLLDWVSVMFISVIFLISSMIMIYSMGYMEGEKFLSRFIYLVIMFIFSMILMIVSPNIISILFGWDGLGLVSYCLVIYYQNYMSYNSGMVTVLCNRVGDVGILMMIGLMLVGGSWNIWSMSMGKLLLFMMLLAAISKSAQIPFSTWLPMAMAAPTPVSALVHSSTLVTAGVYLMIRFNKFLLGSGMGVYLFFLSVLTMLMAGIMANVENDLKKIIALSTLSQLGLMMMILSLGFSMVAFYHLLTHAIFKSLLFMCAGIMIHSMMNNQDIRLLGNLNEIIPFTMMSFYISNLALCGMPFISGFYSKDLIMELIYSFKVNMLMLVLIVISLMFTVSYSFRLFYYLFFNNFKFYSYYNFSESKVMNMSMISLVMMSILIGSMLNWMFFYNLYIIHLDFSIKAITLVVCMLGVFLGVIISAISKYLIKGFNLVYFLSSMWFLNYMYVWIYKPVNKLGGHVYYVDKVWIEFMSKNMIFYIIQYKKFMFNYKIYMFGFIMIYLGLMMKLFI</sequence>
<evidence type="ECO:0000256" key="4">
    <source>
        <dbReference type="ARBA" id="ARBA00021096"/>
    </source>
</evidence>
<evidence type="ECO:0000256" key="10">
    <source>
        <dbReference type="ARBA" id="ARBA00022982"/>
    </source>
</evidence>
<comment type="similarity">
    <text evidence="17">Belongs to the complex I subunit 5 family.</text>
</comment>
<name>E3VRX7_SOLIN</name>
<evidence type="ECO:0000256" key="6">
    <source>
        <dbReference type="ARBA" id="ARBA00022660"/>
    </source>
</evidence>
<evidence type="ECO:0000256" key="1">
    <source>
        <dbReference type="ARBA" id="ARBA00003257"/>
    </source>
</evidence>
<evidence type="ECO:0000256" key="2">
    <source>
        <dbReference type="ARBA" id="ARBA00004448"/>
    </source>
</evidence>
<feature type="domain" description="NADH-Ubiquinone oxidoreductase (complex I) chain 5 N-terminal" evidence="19">
    <location>
        <begin position="40"/>
        <end position="88"/>
    </location>
</feature>
<evidence type="ECO:0000256" key="7">
    <source>
        <dbReference type="ARBA" id="ARBA00022692"/>
    </source>
</evidence>
<dbReference type="GO" id="GO:0015990">
    <property type="term" value="P:electron transport coupled proton transport"/>
    <property type="evidence" value="ECO:0007669"/>
    <property type="project" value="TreeGrafter"/>
</dbReference>
<keyword evidence="11 17" id="KW-1133">Transmembrane helix</keyword>
<keyword evidence="8" id="KW-0999">Mitochondrion inner membrane</keyword>
<evidence type="ECO:0000256" key="16">
    <source>
        <dbReference type="ARBA" id="ARBA00049551"/>
    </source>
</evidence>
<organism evidence="21">
    <name type="scientific">Solenopsis invicta</name>
    <name type="common">Red imported fire ant</name>
    <name type="synonym">Solenopsis wagneri</name>
    <dbReference type="NCBI Taxonomy" id="13686"/>
    <lineage>
        <taxon>Eukaryota</taxon>
        <taxon>Metazoa</taxon>
        <taxon>Ecdysozoa</taxon>
        <taxon>Arthropoda</taxon>
        <taxon>Hexapoda</taxon>
        <taxon>Insecta</taxon>
        <taxon>Pterygota</taxon>
        <taxon>Neoptera</taxon>
        <taxon>Endopterygota</taxon>
        <taxon>Hymenoptera</taxon>
        <taxon>Apocrita</taxon>
        <taxon>Aculeata</taxon>
        <taxon>Formicoidea</taxon>
        <taxon>Formicidae</taxon>
        <taxon>Myrmicinae</taxon>
        <taxon>Solenopsis</taxon>
    </lineage>
</organism>
<evidence type="ECO:0000259" key="19">
    <source>
        <dbReference type="Pfam" id="PF00662"/>
    </source>
</evidence>
<dbReference type="Pfam" id="PF00662">
    <property type="entry name" value="Proton_antipo_N"/>
    <property type="match status" value="1"/>
</dbReference>
<evidence type="ECO:0000256" key="17">
    <source>
        <dbReference type="RuleBase" id="RU003404"/>
    </source>
</evidence>
<feature type="transmembrane region" description="Helical" evidence="17">
    <location>
        <begin position="111"/>
        <end position="130"/>
    </location>
</feature>
<feature type="domain" description="NADH:quinone oxidoreductase/Mrp antiporter transmembrane" evidence="18">
    <location>
        <begin position="105"/>
        <end position="379"/>
    </location>
</feature>
<dbReference type="InterPro" id="IPR003945">
    <property type="entry name" value="NU5C-like"/>
</dbReference>
<feature type="transmembrane region" description="Helical" evidence="17">
    <location>
        <begin position="450"/>
        <end position="472"/>
    </location>
</feature>
<comment type="function">
    <text evidence="1">Core subunit of the mitochondrial membrane respiratory chain NADH dehydrogenase (Complex I) that is believed to belong to the minimal assembly required for catalysis. Complex I functions in the transfer of electrons from NADH to the respiratory chain. The immediate electron acceptor for the enzyme is believed to be ubiquinone.</text>
</comment>
<geneLocation type="mitochondrion" evidence="21"/>
<evidence type="ECO:0000259" key="18">
    <source>
        <dbReference type="Pfam" id="PF00361"/>
    </source>
</evidence>
<gene>
    <name evidence="21" type="primary">ND5</name>
</gene>
<dbReference type="EMBL" id="HQ215540">
    <property type="protein sequence ID" value="ADP01816.1"/>
    <property type="molecule type" value="Genomic_DNA"/>
</dbReference>
<evidence type="ECO:0000256" key="14">
    <source>
        <dbReference type="ARBA" id="ARBA00023128"/>
    </source>
</evidence>
<dbReference type="PANTHER" id="PTHR42829:SF2">
    <property type="entry name" value="NADH-UBIQUINONE OXIDOREDUCTASE CHAIN 5"/>
    <property type="match status" value="1"/>
</dbReference>
<dbReference type="InterPro" id="IPR001750">
    <property type="entry name" value="ND/Mrp_TM"/>
</dbReference>
<keyword evidence="9" id="KW-1278">Translocase</keyword>
<feature type="transmembrane region" description="Helical" evidence="17">
    <location>
        <begin position="537"/>
        <end position="554"/>
    </location>
</feature>
<keyword evidence="12 17" id="KW-0520">NAD</keyword>
<keyword evidence="5 17" id="KW-0813">Transport</keyword>
<evidence type="ECO:0000256" key="13">
    <source>
        <dbReference type="ARBA" id="ARBA00023075"/>
    </source>
</evidence>
<evidence type="ECO:0000256" key="3">
    <source>
        <dbReference type="ARBA" id="ARBA00012944"/>
    </source>
</evidence>
<keyword evidence="6" id="KW-0679">Respiratory chain</keyword>
<evidence type="ECO:0000256" key="11">
    <source>
        <dbReference type="ARBA" id="ARBA00022989"/>
    </source>
</evidence>
<dbReference type="Pfam" id="PF06455">
    <property type="entry name" value="NADH5_C"/>
    <property type="match status" value="1"/>
</dbReference>
<feature type="transmembrane region" description="Helical" evidence="17">
    <location>
        <begin position="88"/>
        <end position="104"/>
    </location>
</feature>
<dbReference type="InterPro" id="IPR010934">
    <property type="entry name" value="NADH_DH_su5_C"/>
</dbReference>
<protein>
    <recommendedName>
        <fullName evidence="4 17">NADH-ubiquinone oxidoreductase chain 5</fullName>
        <ecNumber evidence="3 17">7.1.1.2</ecNumber>
    </recommendedName>
</protein>
<evidence type="ECO:0000256" key="8">
    <source>
        <dbReference type="ARBA" id="ARBA00022792"/>
    </source>
</evidence>
<dbReference type="AlphaFoldDB" id="E3VRX7"/>
<feature type="transmembrane region" description="Helical" evidence="17">
    <location>
        <begin position="49"/>
        <end position="76"/>
    </location>
</feature>
<feature type="transmembrane region" description="Helical" evidence="17">
    <location>
        <begin position="478"/>
        <end position="495"/>
    </location>
</feature>
<feature type="transmembrane region" description="Helical" evidence="17">
    <location>
        <begin position="205"/>
        <end position="225"/>
    </location>
</feature>
<feature type="transmembrane region" description="Helical" evidence="17">
    <location>
        <begin position="6"/>
        <end position="29"/>
    </location>
</feature>
<reference evidence="21" key="1">
    <citation type="journal article" date="2010" name="BMC Evol. Biol.">
        <title>Mitochondrial genome evolution in fire ants (Hymenoptera: Formicidae).</title>
        <authorList>
            <person name="Gotzek D."/>
            <person name="Clarke J."/>
            <person name="Shoemaker D."/>
        </authorList>
    </citation>
    <scope>NUCLEOTIDE SEQUENCE</scope>
</reference>
<dbReference type="InterPro" id="IPR001516">
    <property type="entry name" value="Proton_antipo_N"/>
</dbReference>
<comment type="function">
    <text evidence="17">Core subunit of the mitochondrial membrane respiratory chain NADH dehydrogenase (Complex I) which catalyzes electron transfer from NADH through the respiratory chain, using ubiquinone as an electron acceptor. Essential for the catalytic activity and assembly of complex I.</text>
</comment>
<dbReference type="GO" id="GO:0042773">
    <property type="term" value="P:ATP synthesis coupled electron transport"/>
    <property type="evidence" value="ECO:0007669"/>
    <property type="project" value="InterPro"/>
</dbReference>
<dbReference type="GO" id="GO:0003954">
    <property type="term" value="F:NADH dehydrogenase activity"/>
    <property type="evidence" value="ECO:0007669"/>
    <property type="project" value="TreeGrafter"/>
</dbReference>
<dbReference type="EC" id="7.1.1.2" evidence="3 17"/>
<dbReference type="GO" id="GO:0005743">
    <property type="term" value="C:mitochondrial inner membrane"/>
    <property type="evidence" value="ECO:0007669"/>
    <property type="project" value="UniProtKB-SubCell"/>
</dbReference>
<keyword evidence="10" id="KW-0249">Electron transport</keyword>
<feature type="transmembrane region" description="Helical" evidence="17">
    <location>
        <begin position="334"/>
        <end position="353"/>
    </location>
</feature>
<feature type="transmembrane region" description="Helical" evidence="17">
    <location>
        <begin position="414"/>
        <end position="438"/>
    </location>
</feature>
<keyword evidence="7 17" id="KW-0812">Transmembrane</keyword>
<evidence type="ECO:0000256" key="12">
    <source>
        <dbReference type="ARBA" id="ARBA00023027"/>
    </source>
</evidence>
<feature type="domain" description="NADH dehydrogenase subunit 5 C-terminal" evidence="20">
    <location>
        <begin position="385"/>
        <end position="551"/>
    </location>
</feature>
<accession>E3VRX7</accession>
<keyword evidence="13 17" id="KW-0830">Ubiquinone</keyword>
<feature type="transmembrane region" description="Helical" evidence="17">
    <location>
        <begin position="150"/>
        <end position="168"/>
    </location>
</feature>
<feature type="transmembrane region" description="Helical" evidence="17">
    <location>
        <begin position="237"/>
        <end position="257"/>
    </location>
</feature>
<dbReference type="GO" id="GO:0008137">
    <property type="term" value="F:NADH dehydrogenase (ubiquinone) activity"/>
    <property type="evidence" value="ECO:0007669"/>
    <property type="project" value="UniProtKB-EC"/>
</dbReference>